<dbReference type="InterPro" id="IPR008979">
    <property type="entry name" value="Galactose-bd-like_sf"/>
</dbReference>
<keyword evidence="2" id="KW-0963">Cytoplasm</keyword>
<dbReference type="Pfam" id="PF23168">
    <property type="entry name" value="CUL7_CUL9_N"/>
    <property type="match status" value="1"/>
</dbReference>
<accession>A0ABQ0FPH8</accession>
<dbReference type="InterPro" id="IPR004939">
    <property type="entry name" value="APC_su10/DOC_dom"/>
</dbReference>
<dbReference type="InterPro" id="IPR014722">
    <property type="entry name" value="Rib_uL2_dom2"/>
</dbReference>
<dbReference type="Pfam" id="PF03256">
    <property type="entry name" value="ANAPC10"/>
    <property type="match status" value="1"/>
</dbReference>
<evidence type="ECO:0000313" key="11">
    <source>
        <dbReference type="Proteomes" id="UP001623349"/>
    </source>
</evidence>
<keyword evidence="4" id="KW-0833">Ubl conjugation pathway</keyword>
<evidence type="ECO:0000256" key="5">
    <source>
        <dbReference type="ARBA" id="ARBA00022843"/>
    </source>
</evidence>
<comment type="caution">
    <text evidence="10">The sequence shown here is derived from an EMBL/GenBank/DDBJ whole genome shotgun (WGS) entry which is preliminary data.</text>
</comment>
<dbReference type="Gene3D" id="1.10.10.10">
    <property type="entry name" value="Winged helix-like DNA-binding domain superfamily/Winged helix DNA-binding domain"/>
    <property type="match status" value="1"/>
</dbReference>
<dbReference type="SUPFAM" id="SSF75632">
    <property type="entry name" value="Cullin homology domain"/>
    <property type="match status" value="1"/>
</dbReference>
<dbReference type="Pfam" id="PF11515">
    <property type="entry name" value="Cul7"/>
    <property type="match status" value="1"/>
</dbReference>
<dbReference type="InterPro" id="IPR056405">
    <property type="entry name" value="ARM_CUL7_CUL9"/>
</dbReference>
<evidence type="ECO:0000256" key="2">
    <source>
        <dbReference type="ARBA" id="ARBA00022490"/>
    </source>
</evidence>
<dbReference type="Gene3D" id="2.60.120.260">
    <property type="entry name" value="Galactose-binding domain-like"/>
    <property type="match status" value="1"/>
</dbReference>
<dbReference type="Pfam" id="PF26557">
    <property type="entry name" value="Cullin_AB"/>
    <property type="match status" value="1"/>
</dbReference>
<dbReference type="InterPro" id="IPR016024">
    <property type="entry name" value="ARM-type_fold"/>
</dbReference>
<feature type="region of interest" description="Disordered" evidence="7">
    <location>
        <begin position="595"/>
        <end position="615"/>
    </location>
</feature>
<feature type="region of interest" description="Disordered" evidence="7">
    <location>
        <begin position="1334"/>
        <end position="1381"/>
    </location>
</feature>
<dbReference type="SMART" id="SM01337">
    <property type="entry name" value="APC10"/>
    <property type="match status" value="1"/>
</dbReference>
<sequence>MVGELRYREFRVPLGPGLHAYPDELIRQRVGHNGHPEYQIRWLILRRGDDGNGDSSQVDCKAEHILLWMSDDEIYANCHKMLREDGQVIGPSQESAEAGALDKSVLGEMETDVKSLIQRALRQLEECVGTVPPAPLLHTVHVLSAYASIEPLTGIFKDRRVLDLLMHMLSSPDYQIRWSAGRMIQALSSHDAEDTVTGPSDLTRTRTQILLSLSQQEAVEKHLDFDSRCALLALFAQGTLTEHPMSFEGVQLPQVPGRLLFSLVKRYLHVTFLLDRLNSNSEDQGAQNNFIPEELNVGRGRLELEFSMAMGTLISELMQALRWDGASSRAGSSTTSVFPPQPAEFFRPHSQLIRRSRRYRPRTAFASFNTYALYVRDTLRPGMRVRMLENYEEIAVGDEGQFRQSNDGVPPVQVLWDSTGHTYWVHWHMLEILGFEEDIEDVVDPDDPHGQAALSIVPPSQRWKPITQLFAEPYVVPEEEDREEREHLTQAEWWELLFFIRKLSEEERQHVVELLQEHLEGEHVLDYEILPELTVPTDLAQDLLLSLPDQLENSALRDLFNCCVYRKYGPQILIGNRGYPYVPDVHRNLVFRDQPEPQESGAKDPPPQGASPSLQRLVKGLGPDGKLLVDLEQALSSEAPRESEVKACLLQLQEQPQPFLELMWSLDTSADNKALHLTVLRILMQLVNFPEALLLPWHEAMDACMTCLRSPNTDREVLQELIFFLHRLTSTSRDYAVILNQLGARDAISKVLEKHRGKLELAQELRDMVFKCEKHAHLYRKLTTNILGGCIQMVLGQIEDHRRTHRPIQIPLFDVFLRYLCQGSSEMKKNRCWEKVEVSSNRQRASRLTDRNPKTYWESNGSAGSHAITLHMRPGVLIRQLTLLVAAEDSSYMPAWVVVCGGHSVKSVNKELSTVNVMPSASRVVLLENLTRFWPIIQIRIKRCQQGGINTRIRGLEVLGPKPTFWPVFREQLCRHTRLFYMVRAQAWSQDIAEDRRSLLHLSSRLNGALRHEQNFAEHFLPDIEVALALSKTCWEALVSPLVQSITSPDEDSTSSLGWLLDQYLECREAAYNPQSRAAAFSSRVRRLTHLLVHVEPREAAPPVVAIPQSKGRNRSHDWSSLTTRGLPSSIMKNLTRCWRSVVEEQVHKFLTSAWRDDDFVPRYCERYYVLQKSSSELFGPRAAFLLAMRNGCADAMLRLPFLRAAHVSEQFARHIDQRIQGSRMGGARGMEMLAQLQRCLESVLILSPLEIATTFEHYYQHYMADRLLSVGSSWLEGAVLEQIGPCFPSRLPQLMLQSLGISEELQRQFHVYQLQQLDQELLKLEDTEKKIQVAHDDGGREDKSKQDGAAGETAAVAMAEEEEEEEKEEEVEEEGEEEERYYEGTMPEVCVLVLSPRFWPVASVCQMLNPATCLPSYLRGTVTHYTNFYSKSQSHASLEKEPQRRLQWTWQGRAEVQFGDQILHVSTVQMWLLLHLNNQKAVSVESLRALSELPPDVLDRAIRPLTSSRGPLDLQEQKNIPGGVLKVRDDSEEPRPRRGNVWLIPPQTYLKAEDQEGRNMEKRRNLLNCLVVRILKAHGDEGLHIDQLVHLVLEAWEKGPCPPRSLVGSLGRGAACRSSDVLSCILHLLGKGTLRRHDARPQVLFYAVPVTVMEPHMESLNPGSSGPNPPLTFHTLQIRSRGVPYASCAGPQTFSTFR</sequence>
<keyword evidence="11" id="KW-1185">Reference proteome</keyword>
<protein>
    <submittedName>
        <fullName evidence="10">Cullin-7</fullName>
    </submittedName>
</protein>
<keyword evidence="5" id="KW-0832">Ubl conjugation</keyword>
<dbReference type="SUPFAM" id="SSF48371">
    <property type="entry name" value="ARM repeat"/>
    <property type="match status" value="1"/>
</dbReference>
<dbReference type="InterPro" id="IPR036317">
    <property type="entry name" value="Cullin_homology_sf"/>
</dbReference>
<comment type="similarity">
    <text evidence="6">Belongs to the cullin family.</text>
</comment>
<dbReference type="SUPFAM" id="SSF63748">
    <property type="entry name" value="Tudor/PWWP/MBT"/>
    <property type="match status" value="1"/>
</dbReference>
<reference evidence="10 11" key="1">
    <citation type="submission" date="2024-08" db="EMBL/GenBank/DDBJ databases">
        <title>The draft genome of Apodemus speciosus.</title>
        <authorList>
            <person name="Nabeshima K."/>
            <person name="Suzuki S."/>
            <person name="Onuma M."/>
        </authorList>
    </citation>
    <scope>NUCLEOTIDE SEQUENCE [LARGE SCALE GENOMIC DNA]</scope>
    <source>
        <strain evidence="10">IB14-021</strain>
    </source>
</reference>
<evidence type="ECO:0000256" key="1">
    <source>
        <dbReference type="ARBA" id="ARBA00004496"/>
    </source>
</evidence>
<organism evidence="10 11">
    <name type="scientific">Apodemus speciosus</name>
    <name type="common">Large Japanese field mouse</name>
    <dbReference type="NCBI Taxonomy" id="105296"/>
    <lineage>
        <taxon>Eukaryota</taxon>
        <taxon>Metazoa</taxon>
        <taxon>Chordata</taxon>
        <taxon>Craniata</taxon>
        <taxon>Vertebrata</taxon>
        <taxon>Euteleostomi</taxon>
        <taxon>Mammalia</taxon>
        <taxon>Eutheria</taxon>
        <taxon>Euarchontoglires</taxon>
        <taxon>Glires</taxon>
        <taxon>Rodentia</taxon>
        <taxon>Myomorpha</taxon>
        <taxon>Muroidea</taxon>
        <taxon>Muridae</taxon>
        <taxon>Murinae</taxon>
        <taxon>Apodemus</taxon>
    </lineage>
</organism>
<dbReference type="InterPro" id="IPR021097">
    <property type="entry name" value="CPH_domain"/>
</dbReference>
<dbReference type="Proteomes" id="UP001623349">
    <property type="component" value="Unassembled WGS sequence"/>
</dbReference>
<dbReference type="InterPro" id="IPR055486">
    <property type="entry name" value="CUL7/CUL9_N"/>
</dbReference>
<dbReference type="InterPro" id="IPR019559">
    <property type="entry name" value="Cullin_neddylation_domain"/>
</dbReference>
<feature type="domain" description="DOC" evidence="9">
    <location>
        <begin position="807"/>
        <end position="985"/>
    </location>
</feature>
<dbReference type="EMBL" id="BAAFST010000017">
    <property type="protein sequence ID" value="GAB1301126.1"/>
    <property type="molecule type" value="Genomic_DNA"/>
</dbReference>
<feature type="compositionally biased region" description="Basic and acidic residues" evidence="7">
    <location>
        <begin position="1334"/>
        <end position="1347"/>
    </location>
</feature>
<dbReference type="Gene3D" id="3.30.230.130">
    <property type="entry name" value="Cullin, Chain C, Domain 2"/>
    <property type="match status" value="1"/>
</dbReference>
<evidence type="ECO:0000256" key="7">
    <source>
        <dbReference type="SAM" id="MobiDB-lite"/>
    </source>
</evidence>
<dbReference type="Gene3D" id="2.30.30.30">
    <property type="match status" value="1"/>
</dbReference>
<dbReference type="Pfam" id="PF24742">
    <property type="entry name" value="ARM_CUL7_CUL9"/>
    <property type="match status" value="1"/>
</dbReference>
<evidence type="ECO:0000313" key="10">
    <source>
        <dbReference type="EMBL" id="GAB1301126.1"/>
    </source>
</evidence>
<dbReference type="InterPro" id="IPR045093">
    <property type="entry name" value="Cullin"/>
</dbReference>
<dbReference type="PANTHER" id="PTHR22771">
    <property type="entry name" value="CULLIN AND GALACTOSE-BINDING DOMAIN-CONTAINING"/>
    <property type="match status" value="1"/>
</dbReference>
<dbReference type="InterPro" id="IPR016158">
    <property type="entry name" value="Cullin_homology"/>
</dbReference>
<evidence type="ECO:0000256" key="4">
    <source>
        <dbReference type="ARBA" id="ARBA00022786"/>
    </source>
</evidence>
<feature type="domain" description="Cullin family profile" evidence="8">
    <location>
        <begin position="1207"/>
        <end position="1507"/>
    </location>
</feature>
<dbReference type="InterPro" id="IPR059120">
    <property type="entry name" value="Cullin-like_AB"/>
</dbReference>
<keyword evidence="3" id="KW-1017">Isopeptide bond</keyword>
<evidence type="ECO:0000259" key="9">
    <source>
        <dbReference type="PROSITE" id="PS51284"/>
    </source>
</evidence>
<name>A0ABQ0FPH8_APOSI</name>
<dbReference type="PROSITE" id="PS50069">
    <property type="entry name" value="CULLIN_2"/>
    <property type="match status" value="1"/>
</dbReference>
<dbReference type="InterPro" id="IPR036388">
    <property type="entry name" value="WH-like_DNA-bd_sf"/>
</dbReference>
<dbReference type="SUPFAM" id="SSF49785">
    <property type="entry name" value="Galactose-binding domain-like"/>
    <property type="match status" value="1"/>
</dbReference>
<comment type="subcellular location">
    <subcellularLocation>
        <location evidence="1">Cytoplasm</location>
    </subcellularLocation>
</comment>
<proteinExistence type="inferred from homology"/>
<evidence type="ECO:0000256" key="3">
    <source>
        <dbReference type="ARBA" id="ARBA00022499"/>
    </source>
</evidence>
<feature type="compositionally biased region" description="Acidic residues" evidence="7">
    <location>
        <begin position="1360"/>
        <end position="1381"/>
    </location>
</feature>
<gene>
    <name evidence="10" type="ORF">APTSU1_001636400</name>
</gene>
<evidence type="ECO:0000259" key="8">
    <source>
        <dbReference type="PROSITE" id="PS50069"/>
    </source>
</evidence>
<evidence type="ECO:0000256" key="6">
    <source>
        <dbReference type="PROSITE-ProRule" id="PRU00330"/>
    </source>
</evidence>
<dbReference type="SMART" id="SM00884">
    <property type="entry name" value="Cullin_Nedd8"/>
    <property type="match status" value="1"/>
</dbReference>
<dbReference type="PROSITE" id="PS51284">
    <property type="entry name" value="DOC"/>
    <property type="match status" value="1"/>
</dbReference>
<feature type="compositionally biased region" description="Low complexity" evidence="7">
    <location>
        <begin position="1350"/>
        <end position="1359"/>
    </location>
</feature>
<dbReference type="PANTHER" id="PTHR22771:SF3">
    <property type="entry name" value="CULLIN-7"/>
    <property type="match status" value="1"/>
</dbReference>